<feature type="domain" description="RNA polymerase sigma-70 region 2" evidence="5">
    <location>
        <begin position="20"/>
        <end position="86"/>
    </location>
</feature>
<dbReference type="InterPro" id="IPR014284">
    <property type="entry name" value="RNA_pol_sigma-70_dom"/>
</dbReference>
<evidence type="ECO:0000256" key="2">
    <source>
        <dbReference type="ARBA" id="ARBA00023015"/>
    </source>
</evidence>
<dbReference type="InterPro" id="IPR013324">
    <property type="entry name" value="RNA_pol_sigma_r3/r4-like"/>
</dbReference>
<evidence type="ECO:0000313" key="7">
    <source>
        <dbReference type="EMBL" id="SFN09796.1"/>
    </source>
</evidence>
<dbReference type="SUPFAM" id="SSF88659">
    <property type="entry name" value="Sigma3 and sigma4 domains of RNA polymerase sigma factors"/>
    <property type="match status" value="1"/>
</dbReference>
<keyword evidence="4" id="KW-0804">Transcription</keyword>
<dbReference type="EMBL" id="FOVF01000004">
    <property type="protein sequence ID" value="SFN09796.1"/>
    <property type="molecule type" value="Genomic_DNA"/>
</dbReference>
<sequence length="175" mass="19964">MTRTMAFTAVGSQRERFGELLERHRKIVFKVANSYANLAEDRADLAQEISAQLWRAFPAYDGSRPFSTWMYRIALNVAISHLRRTGHRALHTLPLDESAHEGALVGIIAGPDERVRALEAFMERLEPLNRALFLLVLEERAYREIAEILGLSETNVATRISRLKQRIRNDTSFNG</sequence>
<dbReference type="GO" id="GO:0016987">
    <property type="term" value="F:sigma factor activity"/>
    <property type="evidence" value="ECO:0007669"/>
    <property type="project" value="UniProtKB-KW"/>
</dbReference>
<evidence type="ECO:0000256" key="3">
    <source>
        <dbReference type="ARBA" id="ARBA00023082"/>
    </source>
</evidence>
<keyword evidence="3" id="KW-0731">Sigma factor</keyword>
<dbReference type="InterPro" id="IPR007627">
    <property type="entry name" value="RNA_pol_sigma70_r2"/>
</dbReference>
<evidence type="ECO:0000259" key="6">
    <source>
        <dbReference type="Pfam" id="PF08281"/>
    </source>
</evidence>
<dbReference type="Pfam" id="PF08281">
    <property type="entry name" value="Sigma70_r4_2"/>
    <property type="match status" value="1"/>
</dbReference>
<dbReference type="PANTHER" id="PTHR43133:SF45">
    <property type="entry name" value="RNA POLYMERASE ECF-TYPE SIGMA FACTOR"/>
    <property type="match status" value="1"/>
</dbReference>
<dbReference type="NCBIfam" id="TIGR02937">
    <property type="entry name" value="sigma70-ECF"/>
    <property type="match status" value="1"/>
</dbReference>
<feature type="domain" description="RNA polymerase sigma factor 70 region 4 type 2" evidence="6">
    <location>
        <begin position="117"/>
        <end position="166"/>
    </location>
</feature>
<protein>
    <submittedName>
        <fullName evidence="7">RNA polymerase sigma-70 factor, ECF subfamily</fullName>
    </submittedName>
</protein>
<dbReference type="Gene3D" id="1.10.1740.10">
    <property type="match status" value="1"/>
</dbReference>
<dbReference type="Proteomes" id="UP000198575">
    <property type="component" value="Unassembled WGS sequence"/>
</dbReference>
<dbReference type="Pfam" id="PF04542">
    <property type="entry name" value="Sigma70_r2"/>
    <property type="match status" value="1"/>
</dbReference>
<keyword evidence="8" id="KW-1185">Reference proteome</keyword>
<evidence type="ECO:0000313" key="8">
    <source>
        <dbReference type="Proteomes" id="UP000198575"/>
    </source>
</evidence>
<dbReference type="AlphaFoldDB" id="A0A1I4W9C5"/>
<accession>A0A1I4W9C5</accession>
<organism evidence="7 8">
    <name type="scientific">Dokdonella immobilis</name>
    <dbReference type="NCBI Taxonomy" id="578942"/>
    <lineage>
        <taxon>Bacteria</taxon>
        <taxon>Pseudomonadati</taxon>
        <taxon>Pseudomonadota</taxon>
        <taxon>Gammaproteobacteria</taxon>
        <taxon>Lysobacterales</taxon>
        <taxon>Rhodanobacteraceae</taxon>
        <taxon>Dokdonella</taxon>
    </lineage>
</organism>
<keyword evidence="2" id="KW-0805">Transcription regulation</keyword>
<dbReference type="InterPro" id="IPR036388">
    <property type="entry name" value="WH-like_DNA-bd_sf"/>
</dbReference>
<dbReference type="InterPro" id="IPR013249">
    <property type="entry name" value="RNA_pol_sigma70_r4_t2"/>
</dbReference>
<dbReference type="STRING" id="578942.SAMN05216289_10481"/>
<reference evidence="7 8" key="1">
    <citation type="submission" date="2016-10" db="EMBL/GenBank/DDBJ databases">
        <authorList>
            <person name="de Groot N.N."/>
        </authorList>
    </citation>
    <scope>NUCLEOTIDE SEQUENCE [LARGE SCALE GENOMIC DNA]</scope>
    <source>
        <strain evidence="7 8">CGMCC 1.7659</strain>
    </source>
</reference>
<dbReference type="InterPro" id="IPR039425">
    <property type="entry name" value="RNA_pol_sigma-70-like"/>
</dbReference>
<dbReference type="GO" id="GO:0003677">
    <property type="term" value="F:DNA binding"/>
    <property type="evidence" value="ECO:0007669"/>
    <property type="project" value="InterPro"/>
</dbReference>
<name>A0A1I4W9C5_9GAMM</name>
<comment type="similarity">
    <text evidence="1">Belongs to the sigma-70 factor family. ECF subfamily.</text>
</comment>
<dbReference type="SUPFAM" id="SSF88946">
    <property type="entry name" value="Sigma2 domain of RNA polymerase sigma factors"/>
    <property type="match status" value="1"/>
</dbReference>
<dbReference type="InterPro" id="IPR013325">
    <property type="entry name" value="RNA_pol_sigma_r2"/>
</dbReference>
<evidence type="ECO:0000259" key="5">
    <source>
        <dbReference type="Pfam" id="PF04542"/>
    </source>
</evidence>
<evidence type="ECO:0000256" key="4">
    <source>
        <dbReference type="ARBA" id="ARBA00023163"/>
    </source>
</evidence>
<evidence type="ECO:0000256" key="1">
    <source>
        <dbReference type="ARBA" id="ARBA00010641"/>
    </source>
</evidence>
<dbReference type="PANTHER" id="PTHR43133">
    <property type="entry name" value="RNA POLYMERASE ECF-TYPE SIGMA FACTO"/>
    <property type="match status" value="1"/>
</dbReference>
<dbReference type="Gene3D" id="1.10.10.10">
    <property type="entry name" value="Winged helix-like DNA-binding domain superfamily/Winged helix DNA-binding domain"/>
    <property type="match status" value="1"/>
</dbReference>
<gene>
    <name evidence="7" type="ORF">SAMN05216289_10481</name>
</gene>
<dbReference type="GO" id="GO:0006352">
    <property type="term" value="P:DNA-templated transcription initiation"/>
    <property type="evidence" value="ECO:0007669"/>
    <property type="project" value="InterPro"/>
</dbReference>
<proteinExistence type="inferred from homology"/>